<feature type="domain" description="CcmH/CycL/Ccl2/NrfF N-terminal" evidence="8">
    <location>
        <begin position="12"/>
        <end position="137"/>
    </location>
</feature>
<dbReference type="Pfam" id="PF03918">
    <property type="entry name" value="CcmH"/>
    <property type="match status" value="1"/>
</dbReference>
<accession>A0ABV7INV5</accession>
<organism evidence="9 10">
    <name type="scientific">Novosphingobium bradum</name>
    <dbReference type="NCBI Taxonomy" id="1737444"/>
    <lineage>
        <taxon>Bacteria</taxon>
        <taxon>Pseudomonadati</taxon>
        <taxon>Pseudomonadota</taxon>
        <taxon>Alphaproteobacteria</taxon>
        <taxon>Sphingomonadales</taxon>
        <taxon>Sphingomonadaceae</taxon>
        <taxon>Novosphingobium</taxon>
    </lineage>
</organism>
<dbReference type="InterPro" id="IPR051263">
    <property type="entry name" value="C-type_cytochrome_biogenesis"/>
</dbReference>
<dbReference type="PANTHER" id="PTHR47870:SF1">
    <property type="entry name" value="CYTOCHROME C-TYPE BIOGENESIS PROTEIN CCMH"/>
    <property type="match status" value="1"/>
</dbReference>
<evidence type="ECO:0000313" key="10">
    <source>
        <dbReference type="Proteomes" id="UP001595604"/>
    </source>
</evidence>
<evidence type="ECO:0000259" key="8">
    <source>
        <dbReference type="Pfam" id="PF03918"/>
    </source>
</evidence>
<feature type="chain" id="PRO_5044965204" description="Cytochrome c-type biogenesis protein" evidence="7">
    <location>
        <begin position="18"/>
        <end position="141"/>
    </location>
</feature>
<comment type="function">
    <text evidence="7">Possible subunit of a heme lyase.</text>
</comment>
<evidence type="ECO:0000256" key="6">
    <source>
        <dbReference type="ARBA" id="ARBA00023004"/>
    </source>
</evidence>
<evidence type="ECO:0000313" key="9">
    <source>
        <dbReference type="EMBL" id="MFC3173672.1"/>
    </source>
</evidence>
<sequence>MRSIMLAVLLAAAPAAAQQGAAPDYAEVSLSDPAREAQALALMDAIRCVVCQGQPISGSNADLAGDMRRMIRERIAAGESPDQVRAWLVGKYGDWVSFRPEVRGQTAPLWLVPLLALAGGGWLVSRRLRTGRRGSRKQETG</sequence>
<evidence type="ECO:0000256" key="3">
    <source>
        <dbReference type="ARBA" id="ARBA00022723"/>
    </source>
</evidence>
<keyword evidence="4 7" id="KW-0732">Signal</keyword>
<comment type="similarity">
    <text evidence="1 7">Belongs to the CcmH/CycL/Ccl2/NrfF family.</text>
</comment>
<feature type="signal peptide" evidence="7">
    <location>
        <begin position="1"/>
        <end position="17"/>
    </location>
</feature>
<keyword evidence="3 7" id="KW-0479">Metal-binding</keyword>
<keyword evidence="7" id="KW-0472">Membrane</keyword>
<evidence type="ECO:0000256" key="5">
    <source>
        <dbReference type="ARBA" id="ARBA00022748"/>
    </source>
</evidence>
<keyword evidence="2 7" id="KW-0349">Heme</keyword>
<dbReference type="Gene3D" id="1.10.8.640">
    <property type="entry name" value="Cytochrome C biogenesis protein"/>
    <property type="match status" value="1"/>
</dbReference>
<reference evidence="10" key="1">
    <citation type="journal article" date="2019" name="Int. J. Syst. Evol. Microbiol.">
        <title>The Global Catalogue of Microorganisms (GCM) 10K type strain sequencing project: providing services to taxonomists for standard genome sequencing and annotation.</title>
        <authorList>
            <consortium name="The Broad Institute Genomics Platform"/>
            <consortium name="The Broad Institute Genome Sequencing Center for Infectious Disease"/>
            <person name="Wu L."/>
            <person name="Ma J."/>
        </authorList>
    </citation>
    <scope>NUCLEOTIDE SEQUENCE [LARGE SCALE GENOMIC DNA]</scope>
    <source>
        <strain evidence="10">KCTC 42984</strain>
    </source>
</reference>
<proteinExistence type="inferred from homology"/>
<keyword evidence="7" id="KW-1133">Transmembrane helix</keyword>
<dbReference type="Proteomes" id="UP001595604">
    <property type="component" value="Unassembled WGS sequence"/>
</dbReference>
<name>A0ABV7INV5_9SPHN</name>
<evidence type="ECO:0000256" key="2">
    <source>
        <dbReference type="ARBA" id="ARBA00022617"/>
    </source>
</evidence>
<keyword evidence="7" id="KW-0812">Transmembrane</keyword>
<keyword evidence="10" id="KW-1185">Reference proteome</keyword>
<protein>
    <recommendedName>
        <fullName evidence="7">Cytochrome c-type biogenesis protein</fullName>
    </recommendedName>
</protein>
<dbReference type="InterPro" id="IPR038297">
    <property type="entry name" value="CcmH/CycL/NrfF/Ccl2_sf"/>
</dbReference>
<keyword evidence="5" id="KW-0201">Cytochrome c-type biogenesis</keyword>
<evidence type="ECO:0000256" key="4">
    <source>
        <dbReference type="ARBA" id="ARBA00022729"/>
    </source>
</evidence>
<evidence type="ECO:0000256" key="7">
    <source>
        <dbReference type="RuleBase" id="RU364112"/>
    </source>
</evidence>
<comment type="caution">
    <text evidence="9">The sequence shown here is derived from an EMBL/GenBank/DDBJ whole genome shotgun (WGS) entry which is preliminary data.</text>
</comment>
<dbReference type="EMBL" id="JBHRTQ010000005">
    <property type="protein sequence ID" value="MFC3173672.1"/>
    <property type="molecule type" value="Genomic_DNA"/>
</dbReference>
<gene>
    <name evidence="9" type="ORF">ACFOD9_05350</name>
</gene>
<keyword evidence="6 7" id="KW-0408">Iron</keyword>
<evidence type="ECO:0000256" key="1">
    <source>
        <dbReference type="ARBA" id="ARBA00010342"/>
    </source>
</evidence>
<dbReference type="InterPro" id="IPR005616">
    <property type="entry name" value="CcmH/CycL/Ccl2/NrfF_N"/>
</dbReference>
<dbReference type="CDD" id="cd16378">
    <property type="entry name" value="CcmH_N"/>
    <property type="match status" value="1"/>
</dbReference>
<dbReference type="PANTHER" id="PTHR47870">
    <property type="entry name" value="CYTOCHROME C-TYPE BIOGENESIS PROTEIN CCMH"/>
    <property type="match status" value="1"/>
</dbReference>
<dbReference type="RefSeq" id="WP_379509057.1">
    <property type="nucleotide sequence ID" value="NZ_JBHRTQ010000005.1"/>
</dbReference>
<feature type="transmembrane region" description="Helical" evidence="7">
    <location>
        <begin position="107"/>
        <end position="125"/>
    </location>
</feature>